<dbReference type="CDD" id="cd00156">
    <property type="entry name" value="REC"/>
    <property type="match status" value="1"/>
</dbReference>
<dbReference type="KEGG" id="dal:Dalk_2934"/>
<dbReference type="Gene3D" id="3.40.50.2300">
    <property type="match status" value="1"/>
</dbReference>
<dbReference type="Pfam" id="PF00072">
    <property type="entry name" value="Response_reg"/>
    <property type="match status" value="1"/>
</dbReference>
<gene>
    <name evidence="5" type="ordered locus">Dalk_2934</name>
</gene>
<evidence type="ECO:0000313" key="6">
    <source>
        <dbReference type="Proteomes" id="UP000000739"/>
    </source>
</evidence>
<name>B8FKY9_DESAL</name>
<dbReference type="SUPFAM" id="SSF52172">
    <property type="entry name" value="CheY-like"/>
    <property type="match status" value="1"/>
</dbReference>
<dbReference type="InterPro" id="IPR050595">
    <property type="entry name" value="Bact_response_regulator"/>
</dbReference>
<dbReference type="HOGENOM" id="CLU_000445_69_8_7"/>
<accession>B8FKY9</accession>
<sequence length="124" mass="13514">MRILLVDDEVELVSAMAERLNMRGVNADYVTCGKSAVEKARECHYDVMVVDLRMPGMDGIEVMKLVKEISPDTGFVFLTGYGSEEQKSASEAAGANCYLMKPVKISLLMEKIDAAAQAACTLSE</sequence>
<dbReference type="GO" id="GO:0000160">
    <property type="term" value="P:phosphorelay signal transduction system"/>
    <property type="evidence" value="ECO:0007669"/>
    <property type="project" value="UniProtKB-KW"/>
</dbReference>
<dbReference type="PANTHER" id="PTHR44591">
    <property type="entry name" value="STRESS RESPONSE REGULATOR PROTEIN 1"/>
    <property type="match status" value="1"/>
</dbReference>
<feature type="modified residue" description="4-aspartylphosphate" evidence="3">
    <location>
        <position position="51"/>
    </location>
</feature>
<dbReference type="SMART" id="SM00448">
    <property type="entry name" value="REC"/>
    <property type="match status" value="1"/>
</dbReference>
<dbReference type="EMBL" id="CP001322">
    <property type="protein sequence ID" value="ACL04624.1"/>
    <property type="molecule type" value="Genomic_DNA"/>
</dbReference>
<protein>
    <submittedName>
        <fullName evidence="5">Response regulator receiver domain protein (CheY-like)</fullName>
    </submittedName>
</protein>
<dbReference type="InterPro" id="IPR001789">
    <property type="entry name" value="Sig_transdc_resp-reg_receiver"/>
</dbReference>
<reference evidence="5 6" key="1">
    <citation type="journal article" date="2012" name="Environ. Microbiol.">
        <title>The genome sequence of Desulfatibacillum alkenivorans AK-01: a blueprint for anaerobic alkane oxidation.</title>
        <authorList>
            <person name="Callaghan A.V."/>
            <person name="Morris B.E."/>
            <person name="Pereira I.A."/>
            <person name="McInerney M.J."/>
            <person name="Austin R.N."/>
            <person name="Groves J.T."/>
            <person name="Kukor J.J."/>
            <person name="Suflita J.M."/>
            <person name="Young L.Y."/>
            <person name="Zylstra G.J."/>
            <person name="Wawrik B."/>
        </authorList>
    </citation>
    <scope>NUCLEOTIDE SEQUENCE [LARGE SCALE GENOMIC DNA]</scope>
    <source>
        <strain evidence="5 6">AK-01</strain>
    </source>
</reference>
<proteinExistence type="predicted"/>
<keyword evidence="6" id="KW-1185">Reference proteome</keyword>
<evidence type="ECO:0000256" key="2">
    <source>
        <dbReference type="ARBA" id="ARBA00023012"/>
    </source>
</evidence>
<evidence type="ECO:0000313" key="5">
    <source>
        <dbReference type="EMBL" id="ACL04624.1"/>
    </source>
</evidence>
<dbReference type="PROSITE" id="PS50110">
    <property type="entry name" value="RESPONSE_REGULATORY"/>
    <property type="match status" value="1"/>
</dbReference>
<dbReference type="RefSeq" id="WP_015947693.1">
    <property type="nucleotide sequence ID" value="NC_011768.1"/>
</dbReference>
<organism evidence="5 6">
    <name type="scientific">Desulfatibacillum aliphaticivorans</name>
    <dbReference type="NCBI Taxonomy" id="218208"/>
    <lineage>
        <taxon>Bacteria</taxon>
        <taxon>Pseudomonadati</taxon>
        <taxon>Thermodesulfobacteriota</taxon>
        <taxon>Desulfobacteria</taxon>
        <taxon>Desulfobacterales</taxon>
        <taxon>Desulfatibacillaceae</taxon>
        <taxon>Desulfatibacillum</taxon>
    </lineage>
</organism>
<dbReference type="InterPro" id="IPR011006">
    <property type="entry name" value="CheY-like_superfamily"/>
</dbReference>
<dbReference type="Proteomes" id="UP000000739">
    <property type="component" value="Chromosome"/>
</dbReference>
<evidence type="ECO:0000256" key="3">
    <source>
        <dbReference type="PROSITE-ProRule" id="PRU00169"/>
    </source>
</evidence>
<evidence type="ECO:0000259" key="4">
    <source>
        <dbReference type="PROSITE" id="PS50110"/>
    </source>
</evidence>
<evidence type="ECO:0000256" key="1">
    <source>
        <dbReference type="ARBA" id="ARBA00022553"/>
    </source>
</evidence>
<keyword evidence="1 3" id="KW-0597">Phosphoprotein</keyword>
<dbReference type="eggNOG" id="COG0745">
    <property type="taxonomic scope" value="Bacteria"/>
</dbReference>
<dbReference type="PANTHER" id="PTHR44591:SF14">
    <property type="entry name" value="PROTEIN PILG"/>
    <property type="match status" value="1"/>
</dbReference>
<dbReference type="AlphaFoldDB" id="B8FKY9"/>
<keyword evidence="2" id="KW-0902">Two-component regulatory system</keyword>
<feature type="domain" description="Response regulatory" evidence="4">
    <location>
        <begin position="2"/>
        <end position="116"/>
    </location>
</feature>